<protein>
    <submittedName>
        <fullName evidence="1">Uncharacterized protein</fullName>
    </submittedName>
</protein>
<dbReference type="AlphaFoldDB" id="X1Q171"/>
<dbReference type="EMBL" id="BARV01034573">
    <property type="protein sequence ID" value="GAI48481.1"/>
    <property type="molecule type" value="Genomic_DNA"/>
</dbReference>
<proteinExistence type="predicted"/>
<organism evidence="1">
    <name type="scientific">marine sediment metagenome</name>
    <dbReference type="NCBI Taxonomy" id="412755"/>
    <lineage>
        <taxon>unclassified sequences</taxon>
        <taxon>metagenomes</taxon>
        <taxon>ecological metagenomes</taxon>
    </lineage>
</organism>
<feature type="non-terminal residue" evidence="1">
    <location>
        <position position="82"/>
    </location>
</feature>
<sequence>MDYDGPDGFANGDWNPTPILKVVASAIKTSLSANFAQATPDFESVWSSLVSSKTVPTDLKSAAQATATSLKQSMSSQISDLK</sequence>
<accession>X1Q171</accession>
<name>X1Q171_9ZZZZ</name>
<reference evidence="1" key="1">
    <citation type="journal article" date="2014" name="Front. Microbiol.">
        <title>High frequency of phylogenetically diverse reductive dehalogenase-homologous genes in deep subseafloor sedimentary metagenomes.</title>
        <authorList>
            <person name="Kawai M."/>
            <person name="Futagami T."/>
            <person name="Toyoda A."/>
            <person name="Takaki Y."/>
            <person name="Nishi S."/>
            <person name="Hori S."/>
            <person name="Arai W."/>
            <person name="Tsubouchi T."/>
            <person name="Morono Y."/>
            <person name="Uchiyama I."/>
            <person name="Ito T."/>
            <person name="Fujiyama A."/>
            <person name="Inagaki F."/>
            <person name="Takami H."/>
        </authorList>
    </citation>
    <scope>NUCLEOTIDE SEQUENCE</scope>
    <source>
        <strain evidence="1">Expedition CK06-06</strain>
    </source>
</reference>
<evidence type="ECO:0000313" key="1">
    <source>
        <dbReference type="EMBL" id="GAI48481.1"/>
    </source>
</evidence>
<gene>
    <name evidence="1" type="ORF">S06H3_54110</name>
</gene>
<comment type="caution">
    <text evidence="1">The sequence shown here is derived from an EMBL/GenBank/DDBJ whole genome shotgun (WGS) entry which is preliminary data.</text>
</comment>